<evidence type="ECO:0000313" key="2">
    <source>
        <dbReference type="EMBL" id="EWC63197.1"/>
    </source>
</evidence>
<evidence type="ECO:0000256" key="1">
    <source>
        <dbReference type="SAM" id="MobiDB-lite"/>
    </source>
</evidence>
<keyword evidence="3" id="KW-1185">Reference proteome</keyword>
<accession>W7J2A3</accession>
<dbReference type="Proteomes" id="UP000019277">
    <property type="component" value="Unassembled WGS sequence"/>
</dbReference>
<feature type="compositionally biased region" description="Acidic residues" evidence="1">
    <location>
        <begin position="167"/>
        <end position="177"/>
    </location>
</feature>
<dbReference type="PATRIC" id="fig|909613.9.peg.1425"/>
<evidence type="ECO:0000313" key="3">
    <source>
        <dbReference type="Proteomes" id="UP000019277"/>
    </source>
</evidence>
<dbReference type="AlphaFoldDB" id="W7J2A3"/>
<organism evidence="2 3">
    <name type="scientific">Actinokineospora spheciospongiae</name>
    <dbReference type="NCBI Taxonomy" id="909613"/>
    <lineage>
        <taxon>Bacteria</taxon>
        <taxon>Bacillati</taxon>
        <taxon>Actinomycetota</taxon>
        <taxon>Actinomycetes</taxon>
        <taxon>Pseudonocardiales</taxon>
        <taxon>Pseudonocardiaceae</taxon>
        <taxon>Actinokineospora</taxon>
    </lineage>
</organism>
<proteinExistence type="predicted"/>
<gene>
    <name evidence="2" type="ORF">UO65_1411</name>
</gene>
<name>W7J2A3_9PSEU</name>
<feature type="compositionally biased region" description="Basic and acidic residues" evidence="1">
    <location>
        <begin position="190"/>
        <end position="203"/>
    </location>
</feature>
<sequence length="203" mass="21402">MVLDPADTKPHSDLPGTWREFAEQRNVVWIGGETDPLHRWDAVLADVTGPYAVVAGGPEAEVALTVAERSGRPPAVVLLVDPGADDAAPGSPALAANEAWLRRTTRRREDLISAGTDVRLVAASTGGAQDRVNAPLPLGHPDVVAAVETALGAAPVLTPAAEREPDIDSYDDPEDFADAVGVDPTPEQVDEYREHVEQRPGSA</sequence>
<dbReference type="EMBL" id="AYXG01000051">
    <property type="protein sequence ID" value="EWC63197.1"/>
    <property type="molecule type" value="Genomic_DNA"/>
</dbReference>
<feature type="region of interest" description="Disordered" evidence="1">
    <location>
        <begin position="156"/>
        <end position="203"/>
    </location>
</feature>
<reference evidence="2 3" key="1">
    <citation type="journal article" date="2014" name="Genome Announc.">
        <title>Draft Genome Sequence of the Antitrypanosomally Active Sponge-Associated Bacterium Actinokineospora sp. Strain EG49.</title>
        <authorList>
            <person name="Harjes J."/>
            <person name="Ryu T."/>
            <person name="Abdelmohsen U.R."/>
            <person name="Moitinho-Silva L."/>
            <person name="Horn H."/>
            <person name="Ravasi T."/>
            <person name="Hentschel U."/>
        </authorList>
    </citation>
    <scope>NUCLEOTIDE SEQUENCE [LARGE SCALE GENOMIC DNA]</scope>
    <source>
        <strain evidence="2 3">EG49</strain>
    </source>
</reference>
<comment type="caution">
    <text evidence="2">The sequence shown here is derived from an EMBL/GenBank/DDBJ whole genome shotgun (WGS) entry which is preliminary data.</text>
</comment>
<protein>
    <submittedName>
        <fullName evidence="2">Uncharacterized protein</fullName>
    </submittedName>
</protein>